<dbReference type="SMART" id="SM00762">
    <property type="entry name" value="Cog4"/>
    <property type="match status" value="1"/>
</dbReference>
<evidence type="ECO:0000256" key="3">
    <source>
        <dbReference type="ARBA" id="ARBA00020975"/>
    </source>
</evidence>
<reference evidence="11" key="2">
    <citation type="submission" date="2023-06" db="EMBL/GenBank/DDBJ databases">
        <authorList>
            <consortium name="Lawrence Berkeley National Laboratory"/>
            <person name="Haridas S."/>
            <person name="Hensen N."/>
            <person name="Bonometti L."/>
            <person name="Westerberg I."/>
            <person name="Brannstrom I.O."/>
            <person name="Guillou S."/>
            <person name="Cros-Aarteil S."/>
            <person name="Calhoun S."/>
            <person name="Kuo A."/>
            <person name="Mondo S."/>
            <person name="Pangilinan J."/>
            <person name="Riley R."/>
            <person name="Labutti K."/>
            <person name="Andreopoulos B."/>
            <person name="Lipzen A."/>
            <person name="Chen C."/>
            <person name="Yanf M."/>
            <person name="Daum C."/>
            <person name="Ng V."/>
            <person name="Clum A."/>
            <person name="Steindorff A."/>
            <person name="Ohm R."/>
            <person name="Martin F."/>
            <person name="Silar P."/>
            <person name="Natvig D."/>
            <person name="Lalanne C."/>
            <person name="Gautier V."/>
            <person name="Ament-Velasquez S.L."/>
            <person name="Kruys A."/>
            <person name="Hutchinson M.I."/>
            <person name="Powell A.J."/>
            <person name="Barry K."/>
            <person name="Miller A.N."/>
            <person name="Grigoriev I.V."/>
            <person name="Debuchy R."/>
            <person name="Gladieux P."/>
            <person name="Thoren M.H."/>
            <person name="Johannesson H."/>
        </authorList>
    </citation>
    <scope>NUCLEOTIDE SEQUENCE</scope>
    <source>
        <strain evidence="11">CBS 560.94</strain>
    </source>
</reference>
<sequence length="907" mass="98017">MSAPSNGVDTTASSSKMPSTAPTSTAATAARGTPTGAVSNNITTIPSSSNPSLSTSANTTNKSHDKTAPLSLSLPIRSITNPQNGGNGSNDPNTAAAADPALAALRTASSSSDIRAALAALHARESSLTSRLSSVLASHQDLARSLSRLDNLRAGLGSQVIAARSVSNNMLAGAADTASHLSSRVRQLDLEKQRVEDTLRVVELVAELKACVAGVVGSMGAPQDWEAAAGYIARAARVPEEIVRSGFAAAVVPTVEVPDAPWVTLENARESLCVLFLREFWKAAKEDDPAKITRFFKLFPLIGRGDVGLDAYGQYVCQGVADRARAILKDGVGAVGGAANANAPATLRPKKDGIFYANALNLLFGHITQIVDGHGGLVERHYGGGKMIKVIERLQGEADVQGGIIVDSWSDEHGVDRALTDVKSYPFSFLVQSFLPQNRGFGAPPRLNSPAPGGDGRNSEDEGVSMREVDALLSEIAIMLSRWSAYSHLLAQKCMEPGVPEDAPLTMPEVLTKSNLSRKVSGKLVMPYNVLTTFFFRRSVEKAFQLDEWPTGLSLRMSKPIDSSPPFIVSAVEDVMYIANTVIIRSISTSQRGVIDSVLPTISSLLGSDFVGMIQRKMRDECYPKPVIQGGFPPEDKIIQFIVLINSLDMAEEYLTRIITGILTPGEQSVNGGTGAPSQASSLKNSFPFKNDLKEVATRLNNLHHSFTAKATELLSEGIKVLFSQVVRPRLRPILSDTFRDADYTMTEEELLDLCAQNDENEDDVLEQVTRRFEEGWDALMKPIARLMTPKTFSTVLDHTAQHLARWLEKRVWSYAGSQTRGASPYGAIRMERDFSGIIGTISKGNYAVREVFGRTLQILMVANMEDEEWEELIVTDGAAGEDGEDGMLWVLSEDERRKARTIVRVA</sequence>
<dbReference type="Pfam" id="PF20662">
    <property type="entry name" value="COG4_C"/>
    <property type="match status" value="1"/>
</dbReference>
<dbReference type="PANTHER" id="PTHR24016">
    <property type="entry name" value="CONSERVED OLIGOMERIC GOLGI COMPLEX SUBUNIT 4"/>
    <property type="match status" value="1"/>
</dbReference>
<keyword evidence="4" id="KW-0813">Transport</keyword>
<evidence type="ECO:0000313" key="12">
    <source>
        <dbReference type="Proteomes" id="UP001278500"/>
    </source>
</evidence>
<evidence type="ECO:0000256" key="5">
    <source>
        <dbReference type="ARBA" id="ARBA00022927"/>
    </source>
</evidence>
<evidence type="ECO:0000256" key="9">
    <source>
        <dbReference type="SAM" id="MobiDB-lite"/>
    </source>
</evidence>
<reference evidence="11" key="1">
    <citation type="journal article" date="2023" name="Mol. Phylogenet. Evol.">
        <title>Genome-scale phylogeny and comparative genomics of the fungal order Sordariales.</title>
        <authorList>
            <person name="Hensen N."/>
            <person name="Bonometti L."/>
            <person name="Westerberg I."/>
            <person name="Brannstrom I.O."/>
            <person name="Guillou S."/>
            <person name="Cros-Aarteil S."/>
            <person name="Calhoun S."/>
            <person name="Haridas S."/>
            <person name="Kuo A."/>
            <person name="Mondo S."/>
            <person name="Pangilinan J."/>
            <person name="Riley R."/>
            <person name="LaButti K."/>
            <person name="Andreopoulos B."/>
            <person name="Lipzen A."/>
            <person name="Chen C."/>
            <person name="Yan M."/>
            <person name="Daum C."/>
            <person name="Ng V."/>
            <person name="Clum A."/>
            <person name="Steindorff A."/>
            <person name="Ohm R.A."/>
            <person name="Martin F."/>
            <person name="Silar P."/>
            <person name="Natvig D.O."/>
            <person name="Lalanne C."/>
            <person name="Gautier V."/>
            <person name="Ament-Velasquez S.L."/>
            <person name="Kruys A."/>
            <person name="Hutchinson M.I."/>
            <person name="Powell A.J."/>
            <person name="Barry K."/>
            <person name="Miller A.N."/>
            <person name="Grigoriev I.V."/>
            <person name="Debuchy R."/>
            <person name="Gladieux P."/>
            <person name="Hiltunen Thoren M."/>
            <person name="Johannesson H."/>
        </authorList>
    </citation>
    <scope>NUCLEOTIDE SEQUENCE</scope>
    <source>
        <strain evidence="11">CBS 560.94</strain>
    </source>
</reference>
<dbReference type="PANTHER" id="PTHR24016:SF0">
    <property type="entry name" value="CONSERVED OLIGOMERIC GOLGI COMPLEX SUBUNIT 4"/>
    <property type="match status" value="1"/>
</dbReference>
<comment type="caution">
    <text evidence="11">The sequence shown here is derived from an EMBL/GenBank/DDBJ whole genome shotgun (WGS) entry which is preliminary data.</text>
</comment>
<dbReference type="InterPro" id="IPR048680">
    <property type="entry name" value="COG4_N"/>
</dbReference>
<keyword evidence="7" id="KW-0472">Membrane</keyword>
<evidence type="ECO:0000256" key="4">
    <source>
        <dbReference type="ARBA" id="ARBA00022448"/>
    </source>
</evidence>
<evidence type="ECO:0000256" key="2">
    <source>
        <dbReference type="ARBA" id="ARBA00009215"/>
    </source>
</evidence>
<dbReference type="Gene3D" id="1.20.58.1970">
    <property type="match status" value="1"/>
</dbReference>
<keyword evidence="12" id="KW-1185">Reference proteome</keyword>
<dbReference type="Proteomes" id="UP001278500">
    <property type="component" value="Unassembled WGS sequence"/>
</dbReference>
<dbReference type="Pfam" id="PF20663">
    <property type="entry name" value="COG4_N"/>
    <property type="match status" value="1"/>
</dbReference>
<accession>A0AAE0JNR7</accession>
<dbReference type="Pfam" id="PF08318">
    <property type="entry name" value="COG4_m"/>
    <property type="match status" value="1"/>
</dbReference>
<dbReference type="InterPro" id="IPR048682">
    <property type="entry name" value="COG4"/>
</dbReference>
<evidence type="ECO:0000259" key="10">
    <source>
        <dbReference type="SMART" id="SM00762"/>
    </source>
</evidence>
<proteinExistence type="inferred from homology"/>
<evidence type="ECO:0000256" key="8">
    <source>
        <dbReference type="ARBA" id="ARBA00031340"/>
    </source>
</evidence>
<dbReference type="GO" id="GO:0015031">
    <property type="term" value="P:protein transport"/>
    <property type="evidence" value="ECO:0007669"/>
    <property type="project" value="UniProtKB-KW"/>
</dbReference>
<feature type="region of interest" description="Disordered" evidence="9">
    <location>
        <begin position="441"/>
        <end position="464"/>
    </location>
</feature>
<organism evidence="11 12">
    <name type="scientific">Neurospora tetraspora</name>
    <dbReference type="NCBI Taxonomy" id="94610"/>
    <lineage>
        <taxon>Eukaryota</taxon>
        <taxon>Fungi</taxon>
        <taxon>Dikarya</taxon>
        <taxon>Ascomycota</taxon>
        <taxon>Pezizomycotina</taxon>
        <taxon>Sordariomycetes</taxon>
        <taxon>Sordariomycetidae</taxon>
        <taxon>Sordariales</taxon>
        <taxon>Sordariaceae</taxon>
        <taxon>Neurospora</taxon>
    </lineage>
</organism>
<dbReference type="InterPro" id="IPR048684">
    <property type="entry name" value="COG4_C"/>
</dbReference>
<evidence type="ECO:0000256" key="6">
    <source>
        <dbReference type="ARBA" id="ARBA00023034"/>
    </source>
</evidence>
<keyword evidence="5" id="KW-0653">Protein transport</keyword>
<gene>
    <name evidence="11" type="ORF">B0H65DRAFT_515372</name>
</gene>
<evidence type="ECO:0000256" key="1">
    <source>
        <dbReference type="ARBA" id="ARBA00004395"/>
    </source>
</evidence>
<comment type="similarity">
    <text evidence="2">Belongs to the COG4 family.</text>
</comment>
<comment type="subcellular location">
    <subcellularLocation>
        <location evidence="1">Golgi apparatus membrane</location>
        <topology evidence="1">Peripheral membrane protein</topology>
    </subcellularLocation>
</comment>
<evidence type="ECO:0000256" key="7">
    <source>
        <dbReference type="ARBA" id="ARBA00023136"/>
    </source>
</evidence>
<dbReference type="GO" id="GO:0000139">
    <property type="term" value="C:Golgi membrane"/>
    <property type="evidence" value="ECO:0007669"/>
    <property type="project" value="UniProtKB-SubCell"/>
</dbReference>
<name>A0AAE0JNR7_9PEZI</name>
<dbReference type="RefSeq" id="XP_062686400.1">
    <property type="nucleotide sequence ID" value="XM_062828656.1"/>
</dbReference>
<dbReference type="AlphaFoldDB" id="A0AAE0JNR7"/>
<feature type="domain" description="COG4 transport protein middle alpha-helical bundle" evidence="10">
    <location>
        <begin position="265"/>
        <end position="619"/>
    </location>
</feature>
<dbReference type="InterPro" id="IPR013167">
    <property type="entry name" value="COG4_M"/>
</dbReference>
<feature type="compositionally biased region" description="Low complexity" evidence="9">
    <location>
        <begin position="10"/>
        <end position="61"/>
    </location>
</feature>
<protein>
    <recommendedName>
        <fullName evidence="3">Conserved oligomeric Golgi complex subunit 4</fullName>
    </recommendedName>
    <alternativeName>
        <fullName evidence="8">Component of oligomeric Golgi complex 4</fullName>
    </alternativeName>
</protein>
<feature type="region of interest" description="Disordered" evidence="9">
    <location>
        <begin position="1"/>
        <end position="96"/>
    </location>
</feature>
<dbReference type="EMBL" id="JAUEPP010000001">
    <property type="protein sequence ID" value="KAK3355022.1"/>
    <property type="molecule type" value="Genomic_DNA"/>
</dbReference>
<keyword evidence="6" id="KW-0333">Golgi apparatus</keyword>
<dbReference type="GeneID" id="87865810"/>
<evidence type="ECO:0000313" key="11">
    <source>
        <dbReference type="EMBL" id="KAK3355022.1"/>
    </source>
</evidence>